<feature type="region of interest" description="Phosphoribosyl-AMP cyclohydrolase" evidence="15">
    <location>
        <begin position="1"/>
        <end position="111"/>
    </location>
</feature>
<dbReference type="EC" id="3.5.4.19" evidence="15"/>
<dbReference type="EC" id="3.6.1.31" evidence="15"/>
<dbReference type="GO" id="GO:0005737">
    <property type="term" value="C:cytoplasm"/>
    <property type="evidence" value="ECO:0007669"/>
    <property type="project" value="UniProtKB-SubCell"/>
</dbReference>
<evidence type="ECO:0000256" key="5">
    <source>
        <dbReference type="ARBA" id="ARBA00005204"/>
    </source>
</evidence>
<dbReference type="Proteomes" id="UP000241736">
    <property type="component" value="Unassembled WGS sequence"/>
</dbReference>
<dbReference type="UniPathway" id="UPA00031">
    <property type="reaction ID" value="UER00007"/>
</dbReference>
<keyword evidence="11 15" id="KW-0378">Hydrolase</keyword>
<dbReference type="AlphaFoldDB" id="A0A2P6M5Z6"/>
<evidence type="ECO:0000256" key="1">
    <source>
        <dbReference type="ARBA" id="ARBA00000024"/>
    </source>
</evidence>
<dbReference type="Gene3D" id="3.10.20.810">
    <property type="entry name" value="Phosphoribosyl-AMP cyclohydrolase"/>
    <property type="match status" value="1"/>
</dbReference>
<dbReference type="HAMAP" id="MF_01020">
    <property type="entry name" value="HisE"/>
    <property type="match status" value="1"/>
</dbReference>
<organism evidence="17 18">
    <name type="scientific">Arenimonas caeni</name>
    <dbReference type="NCBI Taxonomy" id="2058085"/>
    <lineage>
        <taxon>Bacteria</taxon>
        <taxon>Pseudomonadati</taxon>
        <taxon>Pseudomonadota</taxon>
        <taxon>Gammaproteobacteria</taxon>
        <taxon>Lysobacterales</taxon>
        <taxon>Lysobacteraceae</taxon>
        <taxon>Arenimonas</taxon>
    </lineage>
</organism>
<comment type="catalytic activity">
    <reaction evidence="1 15">
        <text>1-(5-phospho-beta-D-ribosyl)-5'-AMP + H2O = 1-(5-phospho-beta-D-ribosyl)-5-[(5-phospho-beta-D-ribosylamino)methylideneamino]imidazole-4-carboxamide</text>
        <dbReference type="Rhea" id="RHEA:20049"/>
        <dbReference type="ChEBI" id="CHEBI:15377"/>
        <dbReference type="ChEBI" id="CHEBI:58435"/>
        <dbReference type="ChEBI" id="CHEBI:59457"/>
        <dbReference type="EC" id="3.5.4.19"/>
    </reaction>
</comment>
<dbReference type="Pfam" id="PF01502">
    <property type="entry name" value="PRA-CH"/>
    <property type="match status" value="1"/>
</dbReference>
<proteinExistence type="inferred from homology"/>
<evidence type="ECO:0000256" key="10">
    <source>
        <dbReference type="ARBA" id="ARBA00022741"/>
    </source>
</evidence>
<dbReference type="GO" id="GO:0004635">
    <property type="term" value="F:phosphoribosyl-AMP cyclohydrolase activity"/>
    <property type="evidence" value="ECO:0007669"/>
    <property type="project" value="UniProtKB-UniRule"/>
</dbReference>
<evidence type="ECO:0000313" key="18">
    <source>
        <dbReference type="Proteomes" id="UP000241736"/>
    </source>
</evidence>
<dbReference type="GO" id="GO:0004636">
    <property type="term" value="F:phosphoribosyl-ATP diphosphatase activity"/>
    <property type="evidence" value="ECO:0007669"/>
    <property type="project" value="UniProtKB-UniRule"/>
</dbReference>
<keyword evidence="14 15" id="KW-0511">Multifunctional enzyme</keyword>
<feature type="region of interest" description="Phosphoribosyl-ATP pyrophosphohydrolase" evidence="15">
    <location>
        <begin position="112"/>
        <end position="204"/>
    </location>
</feature>
<sequence>MSPEQIDSLAWDKQQGLLPAIVQDAGSHRVLMLGYMDRAALEATLATGRVTFYSRSKQRLWMKGESSGDILQLVSLEADCDADTLLVQARPRGNTCHLGRASCFPSAPGDFLSELDALVARRERERPEGSYSTKLFEAGTRRIAQKVGEEGVETALAAVAQDDVALLDEAADLVFHLTVLLRARGLGLADVEAVLRDRHAAAAR</sequence>
<feature type="domain" description="Phosphoribosyl-AMP cyclohydrolase" evidence="16">
    <location>
        <begin position="32"/>
        <end position="104"/>
    </location>
</feature>
<evidence type="ECO:0000256" key="9">
    <source>
        <dbReference type="ARBA" id="ARBA00022605"/>
    </source>
</evidence>
<evidence type="ECO:0000256" key="11">
    <source>
        <dbReference type="ARBA" id="ARBA00022801"/>
    </source>
</evidence>
<dbReference type="NCBIfam" id="NF002747">
    <property type="entry name" value="PRK02759.1"/>
    <property type="match status" value="1"/>
</dbReference>
<keyword evidence="12 15" id="KW-0067">ATP-binding</keyword>
<dbReference type="NCBIfam" id="NF000768">
    <property type="entry name" value="PRK00051.1"/>
    <property type="match status" value="1"/>
</dbReference>
<dbReference type="InterPro" id="IPR038019">
    <property type="entry name" value="PRib_AMP_CycHydrolase_sf"/>
</dbReference>
<comment type="pathway">
    <text evidence="4 15">Amino-acid biosynthesis; L-histidine biosynthesis; L-histidine from 5-phospho-alpha-D-ribose 1-diphosphate: step 3/9.</text>
</comment>
<reference evidence="17 18" key="1">
    <citation type="submission" date="2018-03" db="EMBL/GenBank/DDBJ databases">
        <title>Arenimonas caeni sp. nov., isolated from activated sludge.</title>
        <authorList>
            <person name="Liu H."/>
        </authorList>
    </citation>
    <scope>NUCLEOTIDE SEQUENCE [LARGE SCALE GENOMIC DNA]</scope>
    <source>
        <strain evidence="18">z29</strain>
    </source>
</reference>
<dbReference type="HAMAP" id="MF_01019">
    <property type="entry name" value="HisIE"/>
    <property type="match status" value="1"/>
</dbReference>
<evidence type="ECO:0000256" key="6">
    <source>
        <dbReference type="ARBA" id="ARBA00007731"/>
    </source>
</evidence>
<dbReference type="GO" id="GO:0005524">
    <property type="term" value="F:ATP binding"/>
    <property type="evidence" value="ECO:0007669"/>
    <property type="project" value="UniProtKB-KW"/>
</dbReference>
<dbReference type="PANTHER" id="PTHR42945:SF9">
    <property type="entry name" value="HISTIDINE BIOSYNTHESIS BIFUNCTIONAL PROTEIN HISIE"/>
    <property type="match status" value="1"/>
</dbReference>
<evidence type="ECO:0000256" key="14">
    <source>
        <dbReference type="ARBA" id="ARBA00023268"/>
    </source>
</evidence>
<dbReference type="FunFam" id="3.10.20.810:FF:000001">
    <property type="entry name" value="Histidine biosynthesis bifunctional protein HisIE"/>
    <property type="match status" value="1"/>
</dbReference>
<evidence type="ECO:0000256" key="13">
    <source>
        <dbReference type="ARBA" id="ARBA00023102"/>
    </source>
</evidence>
<protein>
    <recommendedName>
        <fullName evidence="15">Histidine biosynthesis bifunctional protein HisIE</fullName>
    </recommendedName>
    <domain>
        <recommendedName>
            <fullName evidence="15">Phosphoribosyl-AMP cyclohydrolase</fullName>
            <shortName evidence="15">PRA-CH</shortName>
            <ecNumber evidence="15">3.5.4.19</ecNumber>
        </recommendedName>
    </domain>
    <domain>
        <recommendedName>
            <fullName evidence="15">Phosphoribosyl-ATP pyrophosphatase</fullName>
            <shortName evidence="15">PRA-PH</shortName>
            <ecNumber evidence="15">3.6.1.31</ecNumber>
        </recommendedName>
    </domain>
</protein>
<keyword evidence="8 15" id="KW-0963">Cytoplasm</keyword>
<dbReference type="OrthoDB" id="9795769at2"/>
<keyword evidence="10 15" id="KW-0547">Nucleotide-binding</keyword>
<dbReference type="RefSeq" id="WP_106991382.1">
    <property type="nucleotide sequence ID" value="NZ_KZ679100.1"/>
</dbReference>
<comment type="caution">
    <text evidence="17">The sequence shown here is derived from an EMBL/GenBank/DDBJ whole genome shotgun (WGS) entry which is preliminary data.</text>
</comment>
<comment type="pathway">
    <text evidence="5 15">Amino-acid biosynthesis; L-histidine biosynthesis; L-histidine from 5-phospho-alpha-D-ribose 1-diphosphate: step 2/9.</text>
</comment>
<dbReference type="InterPro" id="IPR021130">
    <property type="entry name" value="PRib-ATP_PPHydrolase-like"/>
</dbReference>
<evidence type="ECO:0000256" key="4">
    <source>
        <dbReference type="ARBA" id="ARBA00005169"/>
    </source>
</evidence>
<comment type="similarity">
    <text evidence="6 15">In the C-terminal section; belongs to the PRA-PH family.</text>
</comment>
<dbReference type="PANTHER" id="PTHR42945">
    <property type="entry name" value="HISTIDINE BIOSYNTHESIS BIFUNCTIONAL PROTEIN"/>
    <property type="match status" value="1"/>
</dbReference>
<evidence type="ECO:0000259" key="16">
    <source>
        <dbReference type="Pfam" id="PF01502"/>
    </source>
</evidence>
<accession>A0A2P6M5Z6</accession>
<comment type="catalytic activity">
    <reaction evidence="2 15">
        <text>1-(5-phospho-beta-D-ribosyl)-ATP + H2O = 1-(5-phospho-beta-D-ribosyl)-5'-AMP + diphosphate + H(+)</text>
        <dbReference type="Rhea" id="RHEA:22828"/>
        <dbReference type="ChEBI" id="CHEBI:15377"/>
        <dbReference type="ChEBI" id="CHEBI:15378"/>
        <dbReference type="ChEBI" id="CHEBI:33019"/>
        <dbReference type="ChEBI" id="CHEBI:59457"/>
        <dbReference type="ChEBI" id="CHEBI:73183"/>
        <dbReference type="EC" id="3.6.1.31"/>
    </reaction>
</comment>
<evidence type="ECO:0000256" key="12">
    <source>
        <dbReference type="ARBA" id="ARBA00022840"/>
    </source>
</evidence>
<dbReference type="Gene3D" id="1.10.287.1080">
    <property type="entry name" value="MazG-like"/>
    <property type="match status" value="1"/>
</dbReference>
<keyword evidence="13 15" id="KW-0368">Histidine biosynthesis</keyword>
<dbReference type="InterPro" id="IPR002496">
    <property type="entry name" value="PRib_AMP_CycHydrolase_dom"/>
</dbReference>
<dbReference type="CDD" id="cd11534">
    <property type="entry name" value="NTP-PPase_HisIE_like"/>
    <property type="match status" value="1"/>
</dbReference>
<evidence type="ECO:0000313" key="17">
    <source>
        <dbReference type="EMBL" id="PRH81427.1"/>
    </source>
</evidence>
<dbReference type="SUPFAM" id="SSF101386">
    <property type="entry name" value="all-alpha NTP pyrophosphatases"/>
    <property type="match status" value="1"/>
</dbReference>
<evidence type="ECO:0000256" key="2">
    <source>
        <dbReference type="ARBA" id="ARBA00001460"/>
    </source>
</evidence>
<evidence type="ECO:0000256" key="3">
    <source>
        <dbReference type="ARBA" id="ARBA00004496"/>
    </source>
</evidence>
<keyword evidence="18" id="KW-1185">Reference proteome</keyword>
<keyword evidence="9 15" id="KW-0028">Amino-acid biosynthesis</keyword>
<dbReference type="EMBL" id="PVLF01000024">
    <property type="protein sequence ID" value="PRH81427.1"/>
    <property type="molecule type" value="Genomic_DNA"/>
</dbReference>
<comment type="subcellular location">
    <subcellularLocation>
        <location evidence="3 15">Cytoplasm</location>
    </subcellularLocation>
</comment>
<dbReference type="InterPro" id="IPR023019">
    <property type="entry name" value="His_synth_HisIE"/>
</dbReference>
<dbReference type="SUPFAM" id="SSF141734">
    <property type="entry name" value="HisI-like"/>
    <property type="match status" value="1"/>
</dbReference>
<dbReference type="Pfam" id="PF01503">
    <property type="entry name" value="PRA-PH"/>
    <property type="match status" value="1"/>
</dbReference>
<dbReference type="NCBIfam" id="TIGR03188">
    <property type="entry name" value="histidine_hisI"/>
    <property type="match status" value="1"/>
</dbReference>
<gene>
    <name evidence="15" type="primary">hisI</name>
    <name evidence="15" type="synonym">hisIE</name>
    <name evidence="17" type="ORF">C6N40_12585</name>
</gene>
<evidence type="ECO:0000256" key="8">
    <source>
        <dbReference type="ARBA" id="ARBA00022490"/>
    </source>
</evidence>
<dbReference type="GO" id="GO:0000105">
    <property type="term" value="P:L-histidine biosynthetic process"/>
    <property type="evidence" value="ECO:0007669"/>
    <property type="project" value="UniProtKB-UniRule"/>
</dbReference>
<dbReference type="InterPro" id="IPR008179">
    <property type="entry name" value="HisE"/>
</dbReference>
<evidence type="ECO:0000256" key="15">
    <source>
        <dbReference type="HAMAP-Rule" id="MF_01019"/>
    </source>
</evidence>
<evidence type="ECO:0000256" key="7">
    <source>
        <dbReference type="ARBA" id="ARBA00008299"/>
    </source>
</evidence>
<name>A0A2P6M5Z6_9GAMM</name>
<comment type="similarity">
    <text evidence="7 15">In the N-terminal section; belongs to the PRA-CH family.</text>
</comment>